<dbReference type="Proteomes" id="UP000176951">
    <property type="component" value="Unassembled WGS sequence"/>
</dbReference>
<dbReference type="EMBL" id="MHSW01000018">
    <property type="protein sequence ID" value="OHA51818.1"/>
    <property type="molecule type" value="Genomic_DNA"/>
</dbReference>
<sequence length="154" mass="17563">MSIENHEIRSSEEAVNREVTDKSPQAIIPEGSVTAEVVLSPEKYGASLPLGRAGEVRTGYSFFELVQEEDGNIKREFLASRMGEKPILEAVIEPNEWQRIQKIKKDEEREAAINKTQYGQWKGKKIVARPVEFIWQEDKGLWTVKGTNGFEEQK</sequence>
<dbReference type="AlphaFoldDB" id="A0A1G2PU00"/>
<evidence type="ECO:0000256" key="1">
    <source>
        <dbReference type="SAM" id="MobiDB-lite"/>
    </source>
</evidence>
<organism evidence="2 3">
    <name type="scientific">Candidatus Terrybacteria bacterium RIFCSPLOWO2_01_FULL_40_23</name>
    <dbReference type="NCBI Taxonomy" id="1802366"/>
    <lineage>
        <taxon>Bacteria</taxon>
        <taxon>Candidatus Terryibacteriota</taxon>
    </lineage>
</organism>
<feature type="compositionally biased region" description="Basic and acidic residues" evidence="1">
    <location>
        <begin position="1"/>
        <end position="21"/>
    </location>
</feature>
<accession>A0A1G2PU00</accession>
<reference evidence="2 3" key="1">
    <citation type="journal article" date="2016" name="Nat. Commun.">
        <title>Thousands of microbial genomes shed light on interconnected biogeochemical processes in an aquifer system.</title>
        <authorList>
            <person name="Anantharaman K."/>
            <person name="Brown C.T."/>
            <person name="Hug L.A."/>
            <person name="Sharon I."/>
            <person name="Castelle C.J."/>
            <person name="Probst A.J."/>
            <person name="Thomas B.C."/>
            <person name="Singh A."/>
            <person name="Wilkins M.J."/>
            <person name="Karaoz U."/>
            <person name="Brodie E.L."/>
            <person name="Williams K.H."/>
            <person name="Hubbard S.S."/>
            <person name="Banfield J.F."/>
        </authorList>
    </citation>
    <scope>NUCLEOTIDE SEQUENCE [LARGE SCALE GENOMIC DNA]</scope>
</reference>
<proteinExistence type="predicted"/>
<evidence type="ECO:0000313" key="2">
    <source>
        <dbReference type="EMBL" id="OHA51818.1"/>
    </source>
</evidence>
<evidence type="ECO:0000313" key="3">
    <source>
        <dbReference type="Proteomes" id="UP000176951"/>
    </source>
</evidence>
<name>A0A1G2PU00_9BACT</name>
<protein>
    <submittedName>
        <fullName evidence="2">Uncharacterized protein</fullName>
    </submittedName>
</protein>
<feature type="region of interest" description="Disordered" evidence="1">
    <location>
        <begin position="1"/>
        <end position="27"/>
    </location>
</feature>
<gene>
    <name evidence="2" type="ORF">A3A97_00095</name>
</gene>
<comment type="caution">
    <text evidence="2">The sequence shown here is derived from an EMBL/GenBank/DDBJ whole genome shotgun (WGS) entry which is preliminary data.</text>
</comment>